<evidence type="ECO:0000256" key="1">
    <source>
        <dbReference type="ARBA" id="ARBA00026139"/>
    </source>
</evidence>
<evidence type="ECO:0000256" key="3">
    <source>
        <dbReference type="ARBA" id="ARBA00044768"/>
    </source>
</evidence>
<dbReference type="Pfam" id="PF03121">
    <property type="entry name" value="Herpes_UL52"/>
    <property type="match status" value="1"/>
</dbReference>
<evidence type="ECO:0000256" key="4">
    <source>
        <dbReference type="ARBA" id="ARBA00047303"/>
    </source>
</evidence>
<comment type="catalytic activity">
    <reaction evidence="2">
        <text>ssDNA + n NTP = ssDNA/pppN(pN)n-1 hybrid + (n-1) diphosphate.</text>
        <dbReference type="EC" id="2.7.7.102"/>
    </reaction>
</comment>
<dbReference type="GO" id="GO:0005634">
    <property type="term" value="C:nucleus"/>
    <property type="evidence" value="ECO:0007669"/>
    <property type="project" value="TreeGrafter"/>
</dbReference>
<evidence type="ECO:0000256" key="2">
    <source>
        <dbReference type="ARBA" id="ARBA00044677"/>
    </source>
</evidence>
<reference evidence="5 6" key="1">
    <citation type="journal article" date="2024" name="Nat. Commun.">
        <title>Phylogenomics reveals the evolutionary origins of lichenization in chlorophyte algae.</title>
        <authorList>
            <person name="Puginier C."/>
            <person name="Libourel C."/>
            <person name="Otte J."/>
            <person name="Skaloud P."/>
            <person name="Haon M."/>
            <person name="Grisel S."/>
            <person name="Petersen M."/>
            <person name="Berrin J.G."/>
            <person name="Delaux P.M."/>
            <person name="Dal Grande F."/>
            <person name="Keller J."/>
        </authorList>
    </citation>
    <scope>NUCLEOTIDE SEQUENCE [LARGE SCALE GENOMIC DNA]</scope>
    <source>
        <strain evidence="5 6">SAG 2523</strain>
    </source>
</reference>
<dbReference type="Proteomes" id="UP001485043">
    <property type="component" value="Unassembled WGS sequence"/>
</dbReference>
<sequence>VIWGERPCHLYFDLEYNIACNPEASGDQLVERLLQLVAHHCWQTWGFELQEDWILELDSSTAVKFSRHVILQIPGHAFASCYMISRFVTAILASPEAQSLMLIKEAAAGSAARSFASLVDTAVYTKNRHFRMLGCSKGGKSAMLLPHPRYATRPGHGLSYTEIYKRALICHVEGPVQLLQVGKSPSEWQAPHAHTGLQEHQHIASVHQRLGDRSIKMVDKQDALDALAAAQASAACFDELANGAIAFLEAVAAWRAQGLEARVRTQARCGAADTYAFSMIGPGSHWCENIGRCHQSNHIYFLVKFAEGVWAQKCHDPACADFRSAWMPLPSGLQP</sequence>
<dbReference type="GO" id="GO:0042276">
    <property type="term" value="P:error-prone translesion synthesis"/>
    <property type="evidence" value="ECO:0007669"/>
    <property type="project" value="InterPro"/>
</dbReference>
<dbReference type="AlphaFoldDB" id="A0AAW1SKR0"/>
<evidence type="ECO:0000313" key="5">
    <source>
        <dbReference type="EMBL" id="KAK9846112.1"/>
    </source>
</evidence>
<dbReference type="GO" id="GO:0031297">
    <property type="term" value="P:replication fork processing"/>
    <property type="evidence" value="ECO:0007669"/>
    <property type="project" value="TreeGrafter"/>
</dbReference>
<protein>
    <recommendedName>
        <fullName evidence="1">DNA-directed primase/polymerase protein</fullName>
        <ecNumber evidence="3">2.7.7.102</ecNumber>
    </recommendedName>
</protein>
<gene>
    <name evidence="5" type="ORF">WJX84_012061</name>
</gene>
<dbReference type="GO" id="GO:0009411">
    <property type="term" value="P:response to UV"/>
    <property type="evidence" value="ECO:0007669"/>
    <property type="project" value="TreeGrafter"/>
</dbReference>
<feature type="non-terminal residue" evidence="5">
    <location>
        <position position="1"/>
    </location>
</feature>
<accession>A0AAW1SKR0</accession>
<comment type="caution">
    <text evidence="5">The sequence shown here is derived from an EMBL/GenBank/DDBJ whole genome shotgun (WGS) entry which is preliminary data.</text>
</comment>
<name>A0AAW1SKR0_9CHLO</name>
<dbReference type="GO" id="GO:0003887">
    <property type="term" value="F:DNA-directed DNA polymerase activity"/>
    <property type="evidence" value="ECO:0007669"/>
    <property type="project" value="UniProtKB-EC"/>
</dbReference>
<proteinExistence type="predicted"/>
<dbReference type="InterPro" id="IPR044917">
    <property type="entry name" value="PRIMPOL"/>
</dbReference>
<dbReference type="PANTHER" id="PTHR31399">
    <property type="entry name" value="DNA-DIRECTED PRIMASE / POLYMERASE PROTEIN"/>
    <property type="match status" value="1"/>
</dbReference>
<dbReference type="EMBL" id="JALJOV010001564">
    <property type="protein sequence ID" value="KAK9846112.1"/>
    <property type="molecule type" value="Genomic_DNA"/>
</dbReference>
<dbReference type="PANTHER" id="PTHR31399:SF0">
    <property type="entry name" value="DNA-DIRECTED PRIMASE_POLYMERASE PROTEIN"/>
    <property type="match status" value="1"/>
</dbReference>
<keyword evidence="6" id="KW-1185">Reference proteome</keyword>
<dbReference type="EC" id="2.7.7.102" evidence="3"/>
<dbReference type="GO" id="GO:0006264">
    <property type="term" value="P:mitochondrial DNA replication"/>
    <property type="evidence" value="ECO:0007669"/>
    <property type="project" value="TreeGrafter"/>
</dbReference>
<dbReference type="GO" id="GO:0005759">
    <property type="term" value="C:mitochondrial matrix"/>
    <property type="evidence" value="ECO:0007669"/>
    <property type="project" value="TreeGrafter"/>
</dbReference>
<comment type="catalytic activity">
    <reaction evidence="4">
        <text>DNA(n) + a 2'-deoxyribonucleoside 5'-triphosphate = DNA(n+1) + diphosphate</text>
        <dbReference type="Rhea" id="RHEA:22508"/>
        <dbReference type="Rhea" id="RHEA-COMP:17339"/>
        <dbReference type="Rhea" id="RHEA-COMP:17340"/>
        <dbReference type="ChEBI" id="CHEBI:33019"/>
        <dbReference type="ChEBI" id="CHEBI:61560"/>
        <dbReference type="ChEBI" id="CHEBI:173112"/>
        <dbReference type="EC" id="2.7.7.7"/>
    </reaction>
    <physiologicalReaction direction="left-to-right" evidence="4">
        <dbReference type="Rhea" id="RHEA:22509"/>
    </physiologicalReaction>
</comment>
<organism evidence="5 6">
    <name type="scientific">Apatococcus fuscideae</name>
    <dbReference type="NCBI Taxonomy" id="2026836"/>
    <lineage>
        <taxon>Eukaryota</taxon>
        <taxon>Viridiplantae</taxon>
        <taxon>Chlorophyta</taxon>
        <taxon>core chlorophytes</taxon>
        <taxon>Trebouxiophyceae</taxon>
        <taxon>Chlorellales</taxon>
        <taxon>Chlorellaceae</taxon>
        <taxon>Apatococcus</taxon>
    </lineage>
</organism>
<evidence type="ECO:0000313" key="6">
    <source>
        <dbReference type="Proteomes" id="UP001485043"/>
    </source>
</evidence>
<dbReference type="GO" id="GO:0003682">
    <property type="term" value="F:chromatin binding"/>
    <property type="evidence" value="ECO:0007669"/>
    <property type="project" value="TreeGrafter"/>
</dbReference>